<evidence type="ECO:0000256" key="2">
    <source>
        <dbReference type="ARBA" id="ARBA00022723"/>
    </source>
</evidence>
<keyword evidence="4 7" id="KW-0067">ATP-binding</keyword>
<comment type="subcellular location">
    <subcellularLocation>
        <location evidence="7">Cytoplasm</location>
    </subcellularLocation>
</comment>
<dbReference type="Gene3D" id="2.40.50.140">
    <property type="entry name" value="Nucleic acid-binding proteins"/>
    <property type="match status" value="1"/>
</dbReference>
<feature type="binding site" evidence="7">
    <location>
        <position position="393"/>
    </location>
    <ligand>
        <name>Mg(2+)</name>
        <dbReference type="ChEBI" id="CHEBI:18420"/>
        <label>1</label>
    </ligand>
</feature>
<feature type="domain" description="Aminoacyl-transfer RNA synthetases class-II family profile" evidence="9">
    <location>
        <begin position="167"/>
        <end position="481"/>
    </location>
</feature>
<evidence type="ECO:0000256" key="6">
    <source>
        <dbReference type="ARBA" id="ARBA00048573"/>
    </source>
</evidence>
<dbReference type="InterPro" id="IPR006195">
    <property type="entry name" value="aa-tRNA-synth_II"/>
</dbReference>
<dbReference type="PANTHER" id="PTHR42918:SF15">
    <property type="entry name" value="LYSINE--TRNA LIGASE, CHLOROPLASTIC_MITOCHONDRIAL"/>
    <property type="match status" value="1"/>
</dbReference>
<keyword evidence="2 7" id="KW-0479">Metal-binding</keyword>
<sequence>MPQPIEELRKERLKKIEKIRALGFDPYLSFFNRQHLISQVRKAKLGTKATIAGRIMAWREHGKITFADLVDQSGEVQVLFQSNKLSKANSQLADLLDVGDFLGVVGKTFKTKAGELTVEAEDLVLLTKSLLPLPAKSGLRDTEERYRKRYLDLILNPEVRDRFGQISQITQSMRNFLIKDGYIEVITPTLQPVYGGTLARPFETHFNALDSDFYLRISNEMYLKRLIVGGYEKVFEFSVDFRNEGIDTSHNPEFLQMETMWAYANYEDNMRFVEQLISSVAHDVLGTTKITYQGKKIDLKPPWKRISMVEAVKKETKLDWTKVKSLKDAQAAAKKLEVNIGGKHIKGQILEEIFAVKVEPKIVQPTLVSNYPRDIMPLAKIVGSDPEYVENFEIFIGGREHGLSYSEGNDPLLLRENFEAQAQLRKKGQLETHQVDEDFLEAMEYGMPPTSGLGIGMERLFMLLTDNPSIREVMFFPALRPR</sequence>
<keyword evidence="5 7" id="KW-0030">Aminoacyl-tRNA synthetase</keyword>
<dbReference type="GO" id="GO:0006430">
    <property type="term" value="P:lysyl-tRNA aminoacylation"/>
    <property type="evidence" value="ECO:0007669"/>
    <property type="project" value="UniProtKB-UniRule"/>
</dbReference>
<evidence type="ECO:0000256" key="5">
    <source>
        <dbReference type="ARBA" id="ARBA00023146"/>
    </source>
</evidence>
<dbReference type="InterPro" id="IPR045864">
    <property type="entry name" value="aa-tRNA-synth_II/BPL/LPL"/>
</dbReference>
<dbReference type="PROSITE" id="PS50862">
    <property type="entry name" value="AA_TRNA_LIGASE_II"/>
    <property type="match status" value="1"/>
</dbReference>
<dbReference type="Gene3D" id="3.30.930.10">
    <property type="entry name" value="Bira Bifunctional Protein, Domain 2"/>
    <property type="match status" value="1"/>
</dbReference>
<evidence type="ECO:0000256" key="1">
    <source>
        <dbReference type="ARBA" id="ARBA00022598"/>
    </source>
</evidence>
<dbReference type="GO" id="GO:0000049">
    <property type="term" value="F:tRNA binding"/>
    <property type="evidence" value="ECO:0007669"/>
    <property type="project" value="TreeGrafter"/>
</dbReference>
<dbReference type="PANTHER" id="PTHR42918">
    <property type="entry name" value="LYSYL-TRNA SYNTHETASE"/>
    <property type="match status" value="1"/>
</dbReference>
<evidence type="ECO:0000256" key="7">
    <source>
        <dbReference type="HAMAP-Rule" id="MF_00252"/>
    </source>
</evidence>
<comment type="cofactor">
    <cofactor evidence="7 8">
        <name>Mg(2+)</name>
        <dbReference type="ChEBI" id="CHEBI:18420"/>
    </cofactor>
    <text evidence="7 8">Binds 3 Mg(2+) ions per subunit.</text>
</comment>
<comment type="subunit">
    <text evidence="7">Homodimer.</text>
</comment>
<dbReference type="GO" id="GO:0005524">
    <property type="term" value="F:ATP binding"/>
    <property type="evidence" value="ECO:0007669"/>
    <property type="project" value="UniProtKB-UniRule"/>
</dbReference>
<dbReference type="GO" id="GO:0004824">
    <property type="term" value="F:lysine-tRNA ligase activity"/>
    <property type="evidence" value="ECO:0007669"/>
    <property type="project" value="UniProtKB-UniRule"/>
</dbReference>
<evidence type="ECO:0000256" key="8">
    <source>
        <dbReference type="RuleBase" id="RU000336"/>
    </source>
</evidence>
<dbReference type="InterPro" id="IPR018149">
    <property type="entry name" value="Lys-tRNA-synth_II_C"/>
</dbReference>
<dbReference type="GO" id="GO:0000287">
    <property type="term" value="F:magnesium ion binding"/>
    <property type="evidence" value="ECO:0007669"/>
    <property type="project" value="UniProtKB-UniRule"/>
</dbReference>
<reference evidence="10" key="1">
    <citation type="journal article" date="2020" name="mSystems">
        <title>Genome- and Community-Level Interaction Insights into Carbon Utilization and Element Cycling Functions of Hydrothermarchaeota in Hydrothermal Sediment.</title>
        <authorList>
            <person name="Zhou Z."/>
            <person name="Liu Y."/>
            <person name="Xu W."/>
            <person name="Pan J."/>
            <person name="Luo Z.H."/>
            <person name="Li M."/>
        </authorList>
    </citation>
    <scope>NUCLEOTIDE SEQUENCE [LARGE SCALE GENOMIC DNA]</scope>
    <source>
        <strain evidence="10">HyVt-365</strain>
    </source>
</reference>
<keyword evidence="7" id="KW-0963">Cytoplasm</keyword>
<dbReference type="NCBIfam" id="TIGR00499">
    <property type="entry name" value="lysS_bact"/>
    <property type="match status" value="1"/>
</dbReference>
<dbReference type="Proteomes" id="UP000885744">
    <property type="component" value="Unassembled WGS sequence"/>
</dbReference>
<organism evidence="10">
    <name type="scientific">candidate division WWE3 bacterium</name>
    <dbReference type="NCBI Taxonomy" id="2053526"/>
    <lineage>
        <taxon>Bacteria</taxon>
        <taxon>Katanobacteria</taxon>
    </lineage>
</organism>
<evidence type="ECO:0000256" key="3">
    <source>
        <dbReference type="ARBA" id="ARBA00022741"/>
    </source>
</evidence>
<dbReference type="Pfam" id="PF00152">
    <property type="entry name" value="tRNA-synt_2"/>
    <property type="match status" value="1"/>
</dbReference>
<comment type="similarity">
    <text evidence="7">Belongs to the class-II aminoacyl-tRNA synthetase family.</text>
</comment>
<dbReference type="InterPro" id="IPR044136">
    <property type="entry name" value="Lys-tRNA-ligase_II_N"/>
</dbReference>
<keyword evidence="7" id="KW-0648">Protein biosynthesis</keyword>
<evidence type="ECO:0000259" key="9">
    <source>
        <dbReference type="PROSITE" id="PS50862"/>
    </source>
</evidence>
<dbReference type="Pfam" id="PF01336">
    <property type="entry name" value="tRNA_anti-codon"/>
    <property type="match status" value="1"/>
</dbReference>
<dbReference type="CDD" id="cd04322">
    <property type="entry name" value="LysRS_N"/>
    <property type="match status" value="1"/>
</dbReference>
<comment type="caution">
    <text evidence="10">The sequence shown here is derived from an EMBL/GenBank/DDBJ whole genome shotgun (WGS) entry which is preliminary data.</text>
</comment>
<dbReference type="InterPro" id="IPR012340">
    <property type="entry name" value="NA-bd_OB-fold"/>
</dbReference>
<dbReference type="SUPFAM" id="SSF50249">
    <property type="entry name" value="Nucleic acid-binding proteins"/>
    <property type="match status" value="1"/>
</dbReference>
<keyword evidence="1 7" id="KW-0436">Ligase</keyword>
<feature type="binding site" evidence="7">
    <location>
        <position position="400"/>
    </location>
    <ligand>
        <name>Mg(2+)</name>
        <dbReference type="ChEBI" id="CHEBI:18420"/>
        <label>2</label>
    </ligand>
</feature>
<dbReference type="InterPro" id="IPR004364">
    <property type="entry name" value="Aa-tRNA-synt_II"/>
</dbReference>
<keyword evidence="3 7" id="KW-0547">Nucleotide-binding</keyword>
<name>A0A7C1SQ95_UNCKA</name>
<dbReference type="NCBIfam" id="NF001756">
    <property type="entry name" value="PRK00484.1"/>
    <property type="match status" value="1"/>
</dbReference>
<dbReference type="EC" id="6.1.1.6" evidence="7"/>
<accession>A0A7C1SQ95</accession>
<evidence type="ECO:0000313" key="10">
    <source>
        <dbReference type="EMBL" id="HEB13875.1"/>
    </source>
</evidence>
<dbReference type="EMBL" id="DRHH01000017">
    <property type="protein sequence ID" value="HEB13875.1"/>
    <property type="molecule type" value="Genomic_DNA"/>
</dbReference>
<protein>
    <recommendedName>
        <fullName evidence="7">Lysine--tRNA ligase</fullName>
        <ecNumber evidence="7">6.1.1.6</ecNumber>
    </recommendedName>
    <alternativeName>
        <fullName evidence="7">Lysyl-tRNA synthetase</fullName>
        <shortName evidence="7">LysRS</shortName>
    </alternativeName>
</protein>
<dbReference type="GO" id="GO:0005829">
    <property type="term" value="C:cytosol"/>
    <property type="evidence" value="ECO:0007669"/>
    <property type="project" value="TreeGrafter"/>
</dbReference>
<dbReference type="HAMAP" id="MF_00252">
    <property type="entry name" value="Lys_tRNA_synth_class2"/>
    <property type="match status" value="1"/>
</dbReference>
<keyword evidence="7 8" id="KW-0460">Magnesium</keyword>
<proteinExistence type="inferred from homology"/>
<dbReference type="InterPro" id="IPR004365">
    <property type="entry name" value="NA-bd_OB_tRNA"/>
</dbReference>
<feature type="binding site" evidence="7">
    <location>
        <position position="400"/>
    </location>
    <ligand>
        <name>Mg(2+)</name>
        <dbReference type="ChEBI" id="CHEBI:18420"/>
        <label>1</label>
    </ligand>
</feature>
<dbReference type="SUPFAM" id="SSF55681">
    <property type="entry name" value="Class II aaRS and biotin synthetases"/>
    <property type="match status" value="1"/>
</dbReference>
<dbReference type="AlphaFoldDB" id="A0A7C1SQ95"/>
<dbReference type="CDD" id="cd00775">
    <property type="entry name" value="LysRS_core"/>
    <property type="match status" value="1"/>
</dbReference>
<evidence type="ECO:0000256" key="4">
    <source>
        <dbReference type="ARBA" id="ARBA00022840"/>
    </source>
</evidence>
<dbReference type="PRINTS" id="PR00982">
    <property type="entry name" value="TRNASYNTHLYS"/>
</dbReference>
<dbReference type="InterPro" id="IPR002313">
    <property type="entry name" value="Lys-tRNA-ligase_II"/>
</dbReference>
<gene>
    <name evidence="7 10" type="primary">lysS</name>
    <name evidence="10" type="ORF">ENI09_00480</name>
</gene>
<comment type="catalytic activity">
    <reaction evidence="6 7 8">
        <text>tRNA(Lys) + L-lysine + ATP = L-lysyl-tRNA(Lys) + AMP + diphosphate</text>
        <dbReference type="Rhea" id="RHEA:20792"/>
        <dbReference type="Rhea" id="RHEA-COMP:9696"/>
        <dbReference type="Rhea" id="RHEA-COMP:9697"/>
        <dbReference type="ChEBI" id="CHEBI:30616"/>
        <dbReference type="ChEBI" id="CHEBI:32551"/>
        <dbReference type="ChEBI" id="CHEBI:33019"/>
        <dbReference type="ChEBI" id="CHEBI:78442"/>
        <dbReference type="ChEBI" id="CHEBI:78529"/>
        <dbReference type="ChEBI" id="CHEBI:456215"/>
        <dbReference type="EC" id="6.1.1.6"/>
    </reaction>
</comment>